<dbReference type="AlphaFoldDB" id="A0A2I0WMK8"/>
<proteinExistence type="inferred from homology"/>
<name>A0A2I0WMK8_9ASPA</name>
<keyword evidence="8" id="KW-1185">Reference proteome</keyword>
<dbReference type="EMBL" id="KZ502537">
    <property type="protein sequence ID" value="PKU76886.1"/>
    <property type="molecule type" value="Genomic_DNA"/>
</dbReference>
<comment type="similarity">
    <text evidence="1">Belongs to the plant LTP family.</text>
</comment>
<dbReference type="Pfam" id="PF14368">
    <property type="entry name" value="LTP_2"/>
    <property type="match status" value="1"/>
</dbReference>
<evidence type="ECO:0000259" key="6">
    <source>
        <dbReference type="Pfam" id="PF14368"/>
    </source>
</evidence>
<evidence type="ECO:0000256" key="5">
    <source>
        <dbReference type="SAM" id="SignalP"/>
    </source>
</evidence>
<organism evidence="7 8">
    <name type="scientific">Dendrobium catenatum</name>
    <dbReference type="NCBI Taxonomy" id="906689"/>
    <lineage>
        <taxon>Eukaryota</taxon>
        <taxon>Viridiplantae</taxon>
        <taxon>Streptophyta</taxon>
        <taxon>Embryophyta</taxon>
        <taxon>Tracheophyta</taxon>
        <taxon>Spermatophyta</taxon>
        <taxon>Magnoliopsida</taxon>
        <taxon>Liliopsida</taxon>
        <taxon>Asparagales</taxon>
        <taxon>Orchidaceae</taxon>
        <taxon>Epidendroideae</taxon>
        <taxon>Malaxideae</taxon>
        <taxon>Dendrobiinae</taxon>
        <taxon>Dendrobium</taxon>
    </lineage>
</organism>
<keyword evidence="3" id="KW-1015">Disulfide bond</keyword>
<dbReference type="SUPFAM" id="SSF47699">
    <property type="entry name" value="Bifunctional inhibitor/lipid-transfer protein/seed storage 2S albumin"/>
    <property type="match status" value="1"/>
</dbReference>
<reference evidence="7 8" key="1">
    <citation type="journal article" date="2016" name="Sci. Rep.">
        <title>The Dendrobium catenatum Lindl. genome sequence provides insights into polysaccharide synthase, floral development and adaptive evolution.</title>
        <authorList>
            <person name="Zhang G.Q."/>
            <person name="Xu Q."/>
            <person name="Bian C."/>
            <person name="Tsai W.C."/>
            <person name="Yeh C.M."/>
            <person name="Liu K.W."/>
            <person name="Yoshida K."/>
            <person name="Zhang L.S."/>
            <person name="Chang S.B."/>
            <person name="Chen F."/>
            <person name="Shi Y."/>
            <person name="Su Y.Y."/>
            <person name="Zhang Y.Q."/>
            <person name="Chen L.J."/>
            <person name="Yin Y."/>
            <person name="Lin M."/>
            <person name="Huang H."/>
            <person name="Deng H."/>
            <person name="Wang Z.W."/>
            <person name="Zhu S.L."/>
            <person name="Zhao X."/>
            <person name="Deng C."/>
            <person name="Niu S.C."/>
            <person name="Huang J."/>
            <person name="Wang M."/>
            <person name="Liu G.H."/>
            <person name="Yang H.J."/>
            <person name="Xiao X.J."/>
            <person name="Hsiao Y.Y."/>
            <person name="Wu W.L."/>
            <person name="Chen Y.Y."/>
            <person name="Mitsuda N."/>
            <person name="Ohme-Takagi M."/>
            <person name="Luo Y.B."/>
            <person name="Van de Peer Y."/>
            <person name="Liu Z.J."/>
        </authorList>
    </citation>
    <scope>NUCLEOTIDE SEQUENCE [LARGE SCALE GENOMIC DNA]</scope>
    <source>
        <tissue evidence="7">The whole plant</tissue>
    </source>
</reference>
<dbReference type="OrthoDB" id="690947at2759"/>
<evidence type="ECO:0000313" key="8">
    <source>
        <dbReference type="Proteomes" id="UP000233837"/>
    </source>
</evidence>
<evidence type="ECO:0000256" key="1">
    <source>
        <dbReference type="ARBA" id="ARBA00009748"/>
    </source>
</evidence>
<evidence type="ECO:0000256" key="2">
    <source>
        <dbReference type="ARBA" id="ARBA00022729"/>
    </source>
</evidence>
<dbReference type="InterPro" id="IPR043325">
    <property type="entry name" value="LTSS"/>
</dbReference>
<accession>A0A2I0WMK8</accession>
<protein>
    <recommendedName>
        <fullName evidence="6">Bifunctional inhibitor/plant lipid transfer protein/seed storage helical domain-containing protein</fullName>
    </recommendedName>
</protein>
<dbReference type="CDD" id="cd00010">
    <property type="entry name" value="AAI_LTSS"/>
    <property type="match status" value="1"/>
</dbReference>
<keyword evidence="2 5" id="KW-0732">Signal</keyword>
<dbReference type="Proteomes" id="UP000233837">
    <property type="component" value="Unassembled WGS sequence"/>
</dbReference>
<gene>
    <name evidence="7" type="ORF">MA16_Dca001492</name>
</gene>
<reference evidence="7 8" key="2">
    <citation type="journal article" date="2017" name="Nature">
        <title>The Apostasia genome and the evolution of orchids.</title>
        <authorList>
            <person name="Zhang G.Q."/>
            <person name="Liu K.W."/>
            <person name="Li Z."/>
            <person name="Lohaus R."/>
            <person name="Hsiao Y.Y."/>
            <person name="Niu S.C."/>
            <person name="Wang J.Y."/>
            <person name="Lin Y.C."/>
            <person name="Xu Q."/>
            <person name="Chen L.J."/>
            <person name="Yoshida K."/>
            <person name="Fujiwara S."/>
            <person name="Wang Z.W."/>
            <person name="Zhang Y.Q."/>
            <person name="Mitsuda N."/>
            <person name="Wang M."/>
            <person name="Liu G.H."/>
            <person name="Pecoraro L."/>
            <person name="Huang H.X."/>
            <person name="Xiao X.J."/>
            <person name="Lin M."/>
            <person name="Wu X.Y."/>
            <person name="Wu W.L."/>
            <person name="Chen Y.Y."/>
            <person name="Chang S.B."/>
            <person name="Sakamoto S."/>
            <person name="Ohme-Takagi M."/>
            <person name="Yagi M."/>
            <person name="Zeng S.J."/>
            <person name="Shen C.Y."/>
            <person name="Yeh C.M."/>
            <person name="Luo Y.B."/>
            <person name="Tsai W.C."/>
            <person name="Van de Peer Y."/>
            <person name="Liu Z.J."/>
        </authorList>
    </citation>
    <scope>NUCLEOTIDE SEQUENCE [LARGE SCALE GENOMIC DNA]</scope>
    <source>
        <tissue evidence="7">The whole plant</tissue>
    </source>
</reference>
<dbReference type="Gene3D" id="1.10.110.10">
    <property type="entry name" value="Plant lipid-transfer and hydrophobic proteins"/>
    <property type="match status" value="1"/>
</dbReference>
<dbReference type="PANTHER" id="PTHR33044">
    <property type="entry name" value="BIFUNCTIONAL INHIBITOR/LIPID-TRANSFER PROTEIN/SEED STORAGE 2S ALBUMIN SUPERFAMILY PROTEIN-RELATED"/>
    <property type="match status" value="1"/>
</dbReference>
<dbReference type="InterPro" id="IPR016140">
    <property type="entry name" value="Bifunc_inhib/LTP/seed_store"/>
</dbReference>
<dbReference type="STRING" id="906689.A0A2I0WMK8"/>
<feature type="signal peptide" evidence="5">
    <location>
        <begin position="1"/>
        <end position="28"/>
    </location>
</feature>
<feature type="chain" id="PRO_5014180773" description="Bifunctional inhibitor/plant lipid transfer protein/seed storage helical domain-containing protein" evidence="5">
    <location>
        <begin position="29"/>
        <end position="141"/>
    </location>
</feature>
<dbReference type="InterPro" id="IPR036312">
    <property type="entry name" value="Bifun_inhib/LTP/seed_sf"/>
</dbReference>
<sequence>MAMAFKLKTAIILIFSLAMKQTEHSAEASTSVLPCLERFLPCQYYMHDLNPPDFCCMHLKGMMAYDPNCICSVFRNDNILRALNTTTLEAANLTANCGLIKPDFKICDDKSTSSITLGENLRNANVFIWVSISLLIMVGLM</sequence>
<feature type="domain" description="Bifunctional inhibitor/plant lipid transfer protein/seed storage helical" evidence="6">
    <location>
        <begin position="17"/>
        <end position="107"/>
    </location>
</feature>
<evidence type="ECO:0000256" key="3">
    <source>
        <dbReference type="ARBA" id="ARBA00023157"/>
    </source>
</evidence>
<evidence type="ECO:0000313" key="7">
    <source>
        <dbReference type="EMBL" id="PKU76886.1"/>
    </source>
</evidence>
<evidence type="ECO:0000256" key="4">
    <source>
        <dbReference type="ARBA" id="ARBA00023180"/>
    </source>
</evidence>
<keyword evidence="4" id="KW-0325">Glycoprotein</keyword>